<dbReference type="STRING" id="570156.AOG27_10970"/>
<dbReference type="AlphaFoldDB" id="A0A0P7DRB3"/>
<dbReference type="Proteomes" id="UP000050378">
    <property type="component" value="Unassembled WGS sequence"/>
</dbReference>
<comment type="caution">
    <text evidence="1">The sequence shown here is derived from an EMBL/GenBank/DDBJ whole genome shotgun (WGS) entry which is preliminary data.</text>
</comment>
<dbReference type="EMBL" id="LJTC01000006">
    <property type="protein sequence ID" value="KPM83601.1"/>
    <property type="molecule type" value="Genomic_DNA"/>
</dbReference>
<name>A0A0P7DRB3_9GAMM</name>
<organism evidence="1 2">
    <name type="scientific">Pseudoalteromonas lipolytica</name>
    <dbReference type="NCBI Taxonomy" id="570156"/>
    <lineage>
        <taxon>Bacteria</taxon>
        <taxon>Pseudomonadati</taxon>
        <taxon>Pseudomonadota</taxon>
        <taxon>Gammaproteobacteria</taxon>
        <taxon>Alteromonadales</taxon>
        <taxon>Pseudoalteromonadaceae</taxon>
        <taxon>Pseudoalteromonas</taxon>
    </lineage>
</organism>
<evidence type="ECO:0000313" key="2">
    <source>
        <dbReference type="Proteomes" id="UP000050378"/>
    </source>
</evidence>
<dbReference type="OrthoDB" id="6209688at2"/>
<accession>A0A0P7DRB3</accession>
<dbReference type="RefSeq" id="WP_054553058.1">
    <property type="nucleotide sequence ID" value="NZ_LJTC01000006.1"/>
</dbReference>
<dbReference type="PATRIC" id="fig|570156.3.peg.3280"/>
<protein>
    <submittedName>
        <fullName evidence="1">Uncharacterized protein</fullName>
    </submittedName>
</protein>
<proteinExistence type="predicted"/>
<evidence type="ECO:0000313" key="1">
    <source>
        <dbReference type="EMBL" id="KPM83601.1"/>
    </source>
</evidence>
<sequence length="458" mass="54278">MLKQDENLSFIIEPELKPRTEQRLDLYFSIPNEMSVNPQTLSEESFFNNNFKSHLAYNANNIHLPLVRSRFVSKNKGEQQDYRQNLNLYCYQVRLALNADIKDTLKHQEADEFYPAAIELCEQTKGLLKKLRRYTPDDEKLLPFYKNADNYLSWHVEQSFLKLLDEGPRSSDFAKERSDLLEFCKAENSYRDEQEYNSQSTLEDANRITNKMRLLQRLIEHGVVLNRTTRHLNSYLKRMVKGTVTAVIMAFVMLVVLNARSNFTEVTATLILILGVIYGLREIFKEDITRVIWRAIVRGRPKWRFQFKNSITKDKIASQYIWLEYTSFKRLPKAVRRIFSKRRHQNKQAAQWLHFASETQVNAKEFLPGYDTLQQTMQFSLAPFARYLKRGEGKLYHLDSNKISKKAVERRYQLNVVLVFTQSEDETLYQRYKITLNRSKIVNIERIYSQTDILKDER</sequence>
<gene>
    <name evidence="1" type="ORF">AOG27_10970</name>
</gene>
<reference evidence="1 2" key="1">
    <citation type="submission" date="2015-09" db="EMBL/GenBank/DDBJ databases">
        <title>Draft Genome Sequence of Pseudoalteromonas lipolytica UCD-48B.</title>
        <authorList>
            <person name="Krusor M."/>
            <person name="Coil D.A."/>
            <person name="Lang J.M."/>
            <person name="Eisen J.A."/>
            <person name="Alexiev A."/>
        </authorList>
    </citation>
    <scope>NUCLEOTIDE SEQUENCE [LARGE SCALE GENOMIC DNA]</scope>
    <source>
        <strain evidence="1 2">UCD-48B</strain>
    </source>
</reference>